<keyword evidence="8 10" id="KW-0924">Ammonia transport</keyword>
<dbReference type="NCBIfam" id="TIGR00836">
    <property type="entry name" value="amt"/>
    <property type="match status" value="1"/>
</dbReference>
<dbReference type="GO" id="GO:0008519">
    <property type="term" value="F:ammonium channel activity"/>
    <property type="evidence" value="ECO:0007669"/>
    <property type="project" value="InterPro"/>
</dbReference>
<feature type="domain" description="Ammonium transporter AmtB-like" evidence="11">
    <location>
        <begin position="104"/>
        <end position="501"/>
    </location>
</feature>
<feature type="transmembrane region" description="Helical" evidence="10">
    <location>
        <begin position="62"/>
        <end position="83"/>
    </location>
</feature>
<dbReference type="Proteomes" id="UP000192738">
    <property type="component" value="Unassembled WGS sequence"/>
</dbReference>
<dbReference type="Gene3D" id="1.10.3430.10">
    <property type="entry name" value="Ammonium transporter AmtB like domains"/>
    <property type="match status" value="1"/>
</dbReference>
<feature type="transmembrane region" description="Helical" evidence="10">
    <location>
        <begin position="410"/>
        <end position="433"/>
    </location>
</feature>
<dbReference type="STRING" id="112901.SAMN04488500_107116"/>
<keyword evidence="13" id="KW-1185">Reference proteome</keyword>
<dbReference type="Pfam" id="PF00909">
    <property type="entry name" value="Ammonium_transp"/>
    <property type="match status" value="1"/>
</dbReference>
<gene>
    <name evidence="12" type="ORF">SAMN04488500_107116</name>
</gene>
<evidence type="ECO:0000256" key="4">
    <source>
        <dbReference type="ARBA" id="ARBA00022475"/>
    </source>
</evidence>
<feature type="transmembrane region" description="Helical" evidence="10">
    <location>
        <begin position="190"/>
        <end position="210"/>
    </location>
</feature>
<evidence type="ECO:0000256" key="8">
    <source>
        <dbReference type="ARBA" id="ARBA00023177"/>
    </source>
</evidence>
<dbReference type="PANTHER" id="PTHR43029:SF10">
    <property type="entry name" value="AMMONIUM TRANSPORTER MEP2"/>
    <property type="match status" value="1"/>
</dbReference>
<evidence type="ECO:0000256" key="9">
    <source>
        <dbReference type="ARBA" id="ARBA00050025"/>
    </source>
</evidence>
<reference evidence="12 13" key="1">
    <citation type="submission" date="2017-04" db="EMBL/GenBank/DDBJ databases">
        <authorList>
            <person name="Afonso C.L."/>
            <person name="Miller P.J."/>
            <person name="Scott M.A."/>
            <person name="Spackman E."/>
            <person name="Goraichik I."/>
            <person name="Dimitrov K.M."/>
            <person name="Suarez D.L."/>
            <person name="Swayne D.E."/>
        </authorList>
    </citation>
    <scope>NUCLEOTIDE SEQUENCE [LARGE SCALE GENOMIC DNA]</scope>
    <source>
        <strain evidence="12 13">DSM 5090</strain>
    </source>
</reference>
<dbReference type="PROSITE" id="PS01219">
    <property type="entry name" value="AMMONIUM_TRANSP"/>
    <property type="match status" value="1"/>
</dbReference>
<comment type="subcellular location">
    <subcellularLocation>
        <location evidence="1 10">Cell membrane</location>
        <topology evidence="1 10">Multi-pass membrane protein</topology>
    </subcellularLocation>
</comment>
<evidence type="ECO:0000256" key="6">
    <source>
        <dbReference type="ARBA" id="ARBA00022989"/>
    </source>
</evidence>
<feature type="transmembrane region" description="Helical" evidence="10">
    <location>
        <begin position="255"/>
        <end position="278"/>
    </location>
</feature>
<evidence type="ECO:0000256" key="7">
    <source>
        <dbReference type="ARBA" id="ARBA00023136"/>
    </source>
</evidence>
<evidence type="ECO:0000256" key="3">
    <source>
        <dbReference type="ARBA" id="ARBA00022448"/>
    </source>
</evidence>
<name>A0A1W2BE06_9FIRM</name>
<evidence type="ECO:0000256" key="2">
    <source>
        <dbReference type="ARBA" id="ARBA00005887"/>
    </source>
</evidence>
<dbReference type="FunFam" id="1.10.3430.10:FF:000007">
    <property type="entry name" value="Ammonium transporter"/>
    <property type="match status" value="1"/>
</dbReference>
<dbReference type="InterPro" id="IPR001905">
    <property type="entry name" value="Ammonium_transpt"/>
</dbReference>
<feature type="transmembrane region" description="Helical" evidence="10">
    <location>
        <begin position="222"/>
        <end position="243"/>
    </location>
</feature>
<evidence type="ECO:0000259" key="11">
    <source>
        <dbReference type="Pfam" id="PF00909"/>
    </source>
</evidence>
<evidence type="ECO:0000256" key="1">
    <source>
        <dbReference type="ARBA" id="ARBA00004651"/>
    </source>
</evidence>
<keyword evidence="3 10" id="KW-0813">Transport</keyword>
<comment type="similarity">
    <text evidence="2 10">Belongs to the ammonia transporter channel (TC 1.A.11.2) family.</text>
</comment>
<sequence length="532" mass="56245">MSWRIPLQDISFSAINYQEVIVDEGSAFSVAEIFDLTSNCELAKKFRKTSVDRKEINYMKKLYTILGMLLVLTLFLTPLVLAAEGEAPAAPAEPPKIDTGDTTFVLLSAALVMLMTPALALFYGGMVRTKNVLSIIMQSFICLGVISLQWVLWGYSLAFGPDINHLIGGLDWLGLNGVGADPNPDYSATIPQLAFMIFQGVFAIITPAIISGSVAGRVKFPAYIAFVVLWATLVYDPVAHWVWGVGGWLREYGVLDFAGGTVVHIISGVSGLVFALMIGKRKGYGTEVMAPHHLPMTVLGAALLWFGWFGFNAGSALGANGIASVAFVTTHVAAAAATVSWVLAEWLYHGKPTILGAASGCIAGLVAITPAAGFVTIMSAIIMGLVGGIICFFAVAVAKHKLGYDDSLDAFGVHGVGGTWGAIATGLFASTAVNPAGADGFFYGNAAQVLKQLVGVGTSWVFAAVMTFVIIKAIGLVMQIKADEEQQVQGMDVTEHGERGYAYQDLMTGSPIGLPVNSIVTNEVTVNKTTLA</sequence>
<dbReference type="EMBL" id="FWXI01000007">
    <property type="protein sequence ID" value="SMC71149.1"/>
    <property type="molecule type" value="Genomic_DNA"/>
</dbReference>
<dbReference type="InterPro" id="IPR024041">
    <property type="entry name" value="NH4_transpt_AmtB-like_dom"/>
</dbReference>
<feature type="transmembrane region" description="Helical" evidence="10">
    <location>
        <begin position="103"/>
        <end position="123"/>
    </location>
</feature>
<organism evidence="12 13">
    <name type="scientific">Sporomusa malonica</name>
    <dbReference type="NCBI Taxonomy" id="112901"/>
    <lineage>
        <taxon>Bacteria</taxon>
        <taxon>Bacillati</taxon>
        <taxon>Bacillota</taxon>
        <taxon>Negativicutes</taxon>
        <taxon>Selenomonadales</taxon>
        <taxon>Sporomusaceae</taxon>
        <taxon>Sporomusa</taxon>
    </lineage>
</organism>
<keyword evidence="6 10" id="KW-1133">Transmembrane helix</keyword>
<dbReference type="InterPro" id="IPR029020">
    <property type="entry name" value="Ammonium/urea_transptr"/>
</dbReference>
<dbReference type="InterPro" id="IPR018047">
    <property type="entry name" value="Ammonium_transpt_CS"/>
</dbReference>
<evidence type="ECO:0000313" key="13">
    <source>
        <dbReference type="Proteomes" id="UP000192738"/>
    </source>
</evidence>
<feature type="transmembrane region" description="Helical" evidence="10">
    <location>
        <begin position="290"/>
        <end position="311"/>
    </location>
</feature>
<evidence type="ECO:0000256" key="10">
    <source>
        <dbReference type="RuleBase" id="RU362002"/>
    </source>
</evidence>
<accession>A0A1W2BE06</accession>
<dbReference type="PANTHER" id="PTHR43029">
    <property type="entry name" value="AMMONIUM TRANSPORTER MEP2"/>
    <property type="match status" value="1"/>
</dbReference>
<feature type="transmembrane region" description="Helical" evidence="10">
    <location>
        <begin position="354"/>
        <end position="371"/>
    </location>
</feature>
<evidence type="ECO:0000313" key="12">
    <source>
        <dbReference type="EMBL" id="SMC71149.1"/>
    </source>
</evidence>
<dbReference type="AlphaFoldDB" id="A0A1W2BE06"/>
<keyword evidence="4" id="KW-1003">Cell membrane</keyword>
<feature type="transmembrane region" description="Helical" evidence="10">
    <location>
        <begin position="453"/>
        <end position="471"/>
    </location>
</feature>
<keyword evidence="5 10" id="KW-0812">Transmembrane</keyword>
<evidence type="ECO:0000256" key="5">
    <source>
        <dbReference type="ARBA" id="ARBA00022692"/>
    </source>
</evidence>
<feature type="transmembrane region" description="Helical" evidence="10">
    <location>
        <begin position="317"/>
        <end position="342"/>
    </location>
</feature>
<keyword evidence="7 10" id="KW-0472">Membrane</keyword>
<protein>
    <recommendedName>
        <fullName evidence="9 10">Ammonium transporter</fullName>
    </recommendedName>
</protein>
<feature type="transmembrane region" description="Helical" evidence="10">
    <location>
        <begin position="377"/>
        <end position="398"/>
    </location>
</feature>
<dbReference type="SUPFAM" id="SSF111352">
    <property type="entry name" value="Ammonium transporter"/>
    <property type="match status" value="1"/>
</dbReference>
<dbReference type="GO" id="GO:0005886">
    <property type="term" value="C:plasma membrane"/>
    <property type="evidence" value="ECO:0007669"/>
    <property type="project" value="UniProtKB-SubCell"/>
</dbReference>
<proteinExistence type="inferred from homology"/>
<feature type="transmembrane region" description="Helical" evidence="10">
    <location>
        <begin position="135"/>
        <end position="155"/>
    </location>
</feature>